<feature type="transmembrane region" description="Helical" evidence="8">
    <location>
        <begin position="328"/>
        <end position="353"/>
    </location>
</feature>
<protein>
    <submittedName>
        <fullName evidence="10">Proton-conducting transporter membrane subunit</fullName>
    </submittedName>
</protein>
<dbReference type="PANTHER" id="PTHR42703:SF1">
    <property type="entry name" value="NA(+)_H(+) ANTIPORTER SUBUNIT D1"/>
    <property type="match status" value="1"/>
</dbReference>
<feature type="transmembrane region" description="Helical" evidence="8">
    <location>
        <begin position="6"/>
        <end position="28"/>
    </location>
</feature>
<evidence type="ECO:0000259" key="9">
    <source>
        <dbReference type="Pfam" id="PF00361"/>
    </source>
</evidence>
<feature type="transmembrane region" description="Helical" evidence="8">
    <location>
        <begin position="268"/>
        <end position="290"/>
    </location>
</feature>
<dbReference type="InterPro" id="IPR001750">
    <property type="entry name" value="ND/Mrp_TM"/>
</dbReference>
<dbReference type="RefSeq" id="WP_278157367.1">
    <property type="nucleotide sequence ID" value="NZ_CP121252.1"/>
</dbReference>
<evidence type="ECO:0000313" key="11">
    <source>
        <dbReference type="Proteomes" id="UP001219037"/>
    </source>
</evidence>
<dbReference type="EMBL" id="CP121252">
    <property type="protein sequence ID" value="WFP16214.1"/>
    <property type="molecule type" value="Genomic_DNA"/>
</dbReference>
<evidence type="ECO:0000256" key="8">
    <source>
        <dbReference type="SAM" id="Phobius"/>
    </source>
</evidence>
<feature type="transmembrane region" description="Helical" evidence="8">
    <location>
        <begin position="136"/>
        <end position="153"/>
    </location>
</feature>
<accession>A0ABY8H5T8</accession>
<dbReference type="InterPro" id="IPR003918">
    <property type="entry name" value="NADH_UbQ_OxRdtase"/>
</dbReference>
<keyword evidence="3" id="KW-1003">Cell membrane</keyword>
<feature type="transmembrane region" description="Helical" evidence="8">
    <location>
        <begin position="409"/>
        <end position="429"/>
    </location>
</feature>
<evidence type="ECO:0000256" key="3">
    <source>
        <dbReference type="ARBA" id="ARBA00022475"/>
    </source>
</evidence>
<feature type="transmembrane region" description="Helical" evidence="8">
    <location>
        <begin position="374"/>
        <end position="397"/>
    </location>
</feature>
<evidence type="ECO:0000256" key="5">
    <source>
        <dbReference type="ARBA" id="ARBA00022989"/>
    </source>
</evidence>
<feature type="domain" description="NADH:quinone oxidoreductase/Mrp antiporter transmembrane" evidence="9">
    <location>
        <begin position="130"/>
        <end position="423"/>
    </location>
</feature>
<keyword evidence="4 7" id="KW-0812">Transmembrane</keyword>
<feature type="transmembrane region" description="Helical" evidence="8">
    <location>
        <begin position="235"/>
        <end position="256"/>
    </location>
</feature>
<feature type="transmembrane region" description="Helical" evidence="8">
    <location>
        <begin position="297"/>
        <end position="316"/>
    </location>
</feature>
<name>A0ABY8H5T8_9MICC</name>
<gene>
    <name evidence="10" type="ORF">P8192_12605</name>
</gene>
<comment type="subcellular location">
    <subcellularLocation>
        <location evidence="1">Cell membrane</location>
        <topology evidence="1">Multi-pass membrane protein</topology>
    </subcellularLocation>
    <subcellularLocation>
        <location evidence="7">Membrane</location>
        <topology evidence="7">Multi-pass membrane protein</topology>
    </subcellularLocation>
</comment>
<comment type="similarity">
    <text evidence="2">Belongs to the CPA3 antiporters (TC 2.A.63) subunit D family.</text>
</comment>
<feature type="transmembrane region" description="Helical" evidence="8">
    <location>
        <begin position="35"/>
        <end position="61"/>
    </location>
</feature>
<feature type="transmembrane region" description="Helical" evidence="8">
    <location>
        <begin position="165"/>
        <end position="186"/>
    </location>
</feature>
<reference evidence="10 11" key="1">
    <citation type="submission" date="2023-04" db="EMBL/GenBank/DDBJ databases">
        <title>Funneling lignin-derived compounds into biodiesel using alkali-halophilic Citricoccus sp. P2.</title>
        <authorList>
            <person name="Luo C.-B."/>
        </authorList>
    </citation>
    <scope>NUCLEOTIDE SEQUENCE [LARGE SCALE GENOMIC DNA]</scope>
    <source>
        <strain evidence="10 11">P2</strain>
    </source>
</reference>
<organism evidence="10 11">
    <name type="scientific">Citricoccus muralis</name>
    <dbReference type="NCBI Taxonomy" id="169134"/>
    <lineage>
        <taxon>Bacteria</taxon>
        <taxon>Bacillati</taxon>
        <taxon>Actinomycetota</taxon>
        <taxon>Actinomycetes</taxon>
        <taxon>Micrococcales</taxon>
        <taxon>Micrococcaceae</taxon>
        <taxon>Citricoccus</taxon>
    </lineage>
</organism>
<dbReference type="Pfam" id="PF00361">
    <property type="entry name" value="Proton_antipo_M"/>
    <property type="match status" value="1"/>
</dbReference>
<sequence length="489" mass="50108">MTDIPGASALLPAVVLLPVLGAVVCVCLSRHRQVLPGVITAALSVLISLALAVTVASSGPLEHQMAGWAPPLGIVLRADGMAVAFIALAGVVGLATLLVASTDERTTGDRNGFWPLSLLCWSGLNAVFLAQDLFNAYVALEVLSLAAVGLVALGSGGALRAALRYLVVAVIGSMLLLVAIAVIYAQTGTLDMTLAGQRLDAPTARLALVLAVVGMGLKAAVVPMHAWLPPAHAGAPAAVSPLMSALVVKGAFYLLLRLWLEVVPADPVIGLALGILGAISVVWGSLMALTEKHLKRIAAYSTISQMGYLFLAFPLLQSAEPDEQVRAMLAAVITMALAHGLAKAALFLVAGALMLGTGTDHVDGFVGAARTQGVLVAGMIMAAVSLIGLPVSLGFTAKWGYLTTAMDQGVWWIVAVLLLGTLLAAGYLLRPIAALLRSADIYDESLRVEPSSRPALQRWVPFSLGAAAIATGFLGAPMAQLAVAGVGAG</sequence>
<feature type="transmembrane region" description="Helical" evidence="8">
    <location>
        <begin position="112"/>
        <end position="130"/>
    </location>
</feature>
<keyword evidence="11" id="KW-1185">Reference proteome</keyword>
<feature type="transmembrane region" description="Helical" evidence="8">
    <location>
        <begin position="81"/>
        <end position="100"/>
    </location>
</feature>
<dbReference type="Proteomes" id="UP001219037">
    <property type="component" value="Chromosome"/>
</dbReference>
<feature type="transmembrane region" description="Helical" evidence="8">
    <location>
        <begin position="206"/>
        <end position="228"/>
    </location>
</feature>
<dbReference type="InterPro" id="IPR050586">
    <property type="entry name" value="CPA3_Na-H_Antiporter_D"/>
</dbReference>
<keyword evidence="5 8" id="KW-1133">Transmembrane helix</keyword>
<evidence type="ECO:0000313" key="10">
    <source>
        <dbReference type="EMBL" id="WFP16214.1"/>
    </source>
</evidence>
<evidence type="ECO:0000256" key="2">
    <source>
        <dbReference type="ARBA" id="ARBA00005346"/>
    </source>
</evidence>
<evidence type="ECO:0000256" key="1">
    <source>
        <dbReference type="ARBA" id="ARBA00004651"/>
    </source>
</evidence>
<proteinExistence type="inferred from homology"/>
<evidence type="ECO:0000256" key="4">
    <source>
        <dbReference type="ARBA" id="ARBA00022692"/>
    </source>
</evidence>
<keyword evidence="6 8" id="KW-0472">Membrane</keyword>
<dbReference type="PRINTS" id="PR01437">
    <property type="entry name" value="NUOXDRDTASE4"/>
</dbReference>
<dbReference type="PANTHER" id="PTHR42703">
    <property type="entry name" value="NADH DEHYDROGENASE"/>
    <property type="match status" value="1"/>
</dbReference>
<evidence type="ECO:0000256" key="6">
    <source>
        <dbReference type="ARBA" id="ARBA00023136"/>
    </source>
</evidence>
<evidence type="ECO:0000256" key="7">
    <source>
        <dbReference type="RuleBase" id="RU000320"/>
    </source>
</evidence>